<sequence>MTPPASTSSTAAARPSVGTSVRVLSGESVTRSRRPATKAPASSRATIATPQGDTQGHPSASARMVPAAKVDVMRSAIWAGPGAWIQEVTPAKPGVVRPRSSQRASGSAATNVSTVRSRASSHRRRSTTSTPTQPSASTRPNRWVSDATTAHAPHAIHGRVRRGADSGARAHTRVVAVRPVAARNSNEYERASCEYTIANPLAATVATARQRASALSRDPRSEIQATGTARAPSRALMSRVHVRVVPSPGPHPTHWLSRLA</sequence>
<dbReference type="EMBL" id="CAFBNF010000047">
    <property type="protein sequence ID" value="CAB4937324.1"/>
    <property type="molecule type" value="Genomic_DNA"/>
</dbReference>
<organism evidence="2">
    <name type="scientific">freshwater metagenome</name>
    <dbReference type="NCBI Taxonomy" id="449393"/>
    <lineage>
        <taxon>unclassified sequences</taxon>
        <taxon>metagenomes</taxon>
        <taxon>ecological metagenomes</taxon>
    </lineage>
</organism>
<evidence type="ECO:0000256" key="1">
    <source>
        <dbReference type="SAM" id="MobiDB-lite"/>
    </source>
</evidence>
<feature type="region of interest" description="Disordered" evidence="1">
    <location>
        <begin position="213"/>
        <end position="234"/>
    </location>
</feature>
<feature type="region of interest" description="Disordered" evidence="1">
    <location>
        <begin position="94"/>
        <end position="170"/>
    </location>
</feature>
<feature type="compositionally biased region" description="Low complexity" evidence="1">
    <location>
        <begin position="1"/>
        <end position="16"/>
    </location>
</feature>
<reference evidence="2" key="1">
    <citation type="submission" date="2020-05" db="EMBL/GenBank/DDBJ databases">
        <authorList>
            <person name="Chiriac C."/>
            <person name="Salcher M."/>
            <person name="Ghai R."/>
            <person name="Kavagutti S V."/>
        </authorList>
    </citation>
    <scope>NUCLEOTIDE SEQUENCE</scope>
</reference>
<feature type="compositionally biased region" description="Low complexity" evidence="1">
    <location>
        <begin position="127"/>
        <end position="139"/>
    </location>
</feature>
<feature type="compositionally biased region" description="Polar residues" evidence="1">
    <location>
        <begin position="43"/>
        <end position="58"/>
    </location>
</feature>
<proteinExistence type="predicted"/>
<feature type="compositionally biased region" description="Polar residues" evidence="1">
    <location>
        <begin position="99"/>
        <end position="111"/>
    </location>
</feature>
<protein>
    <submittedName>
        <fullName evidence="2">Unannotated protein</fullName>
    </submittedName>
</protein>
<accession>A0A6J7J411</accession>
<feature type="region of interest" description="Disordered" evidence="1">
    <location>
        <begin position="1"/>
        <end position="63"/>
    </location>
</feature>
<gene>
    <name evidence="2" type="ORF">UFOPK3773_00620</name>
</gene>
<name>A0A6J7J411_9ZZZZ</name>
<dbReference type="AlphaFoldDB" id="A0A6J7J411"/>
<evidence type="ECO:0000313" key="2">
    <source>
        <dbReference type="EMBL" id="CAB4937324.1"/>
    </source>
</evidence>